<dbReference type="EMBL" id="RJPS01000004">
    <property type="protein sequence ID" value="RSJ90490.1"/>
    <property type="molecule type" value="Genomic_DNA"/>
</dbReference>
<gene>
    <name evidence="1" type="ORF">D8792_04575</name>
</gene>
<name>A0A3R9M3B3_STRCR</name>
<proteinExistence type="predicted"/>
<organism evidence="1 2">
    <name type="scientific">Streptococcus cristatus</name>
    <dbReference type="NCBI Taxonomy" id="45634"/>
    <lineage>
        <taxon>Bacteria</taxon>
        <taxon>Bacillati</taxon>
        <taxon>Bacillota</taxon>
        <taxon>Bacilli</taxon>
        <taxon>Lactobacillales</taxon>
        <taxon>Streptococcaceae</taxon>
        <taxon>Streptococcus</taxon>
    </lineage>
</organism>
<comment type="caution">
    <text evidence="1">The sequence shown here is derived from an EMBL/GenBank/DDBJ whole genome shotgun (WGS) entry which is preliminary data.</text>
</comment>
<protein>
    <submittedName>
        <fullName evidence="1">Uncharacterized protein</fullName>
    </submittedName>
</protein>
<sequence>MSDASLKAQIDSDKANKSMFRITKKRLKVM</sequence>
<evidence type="ECO:0000313" key="1">
    <source>
        <dbReference type="EMBL" id="RSJ90490.1"/>
    </source>
</evidence>
<evidence type="ECO:0000313" key="2">
    <source>
        <dbReference type="Proteomes" id="UP000270868"/>
    </source>
</evidence>
<accession>A0A3R9M3B3</accession>
<dbReference type="Proteomes" id="UP000270868">
    <property type="component" value="Unassembled WGS sequence"/>
</dbReference>
<reference evidence="1 2" key="1">
    <citation type="submission" date="2018-11" db="EMBL/GenBank/DDBJ databases">
        <title>Species Designations Belie Phenotypic and Genotypic Heterogeneity in Oral Streptococci.</title>
        <authorList>
            <person name="Velsko I."/>
        </authorList>
    </citation>
    <scope>NUCLEOTIDE SEQUENCE [LARGE SCALE GENOMIC DNA]</scope>
    <source>
        <strain evidence="1 2">A52</strain>
    </source>
</reference>
<dbReference type="AlphaFoldDB" id="A0A3R9M3B3"/>